<comment type="caution">
    <text evidence="2">The sequence shown here is derived from an EMBL/GenBank/DDBJ whole genome shotgun (WGS) entry which is preliminary data.</text>
</comment>
<accession>U3ADY0</accession>
<evidence type="ECO:0000313" key="3">
    <source>
        <dbReference type="Proteomes" id="UP000016986"/>
    </source>
</evidence>
<proteinExistence type="predicted"/>
<protein>
    <submittedName>
        <fullName evidence="2">Uncharacterized protein</fullName>
    </submittedName>
</protein>
<name>U3ADY0_9EURY</name>
<dbReference type="EMBL" id="BATA01000041">
    <property type="protein sequence ID" value="GAD52978.1"/>
    <property type="molecule type" value="Genomic_DNA"/>
</dbReference>
<organism evidence="2 3">
    <name type="scientific">Halarchaeum acidiphilum MH1-52-1</name>
    <dbReference type="NCBI Taxonomy" id="1261545"/>
    <lineage>
        <taxon>Archaea</taxon>
        <taxon>Methanobacteriati</taxon>
        <taxon>Methanobacteriota</taxon>
        <taxon>Stenosarchaea group</taxon>
        <taxon>Halobacteria</taxon>
        <taxon>Halobacteriales</taxon>
        <taxon>Halobacteriaceae</taxon>
    </lineage>
</organism>
<feature type="region of interest" description="Disordered" evidence="1">
    <location>
        <begin position="1"/>
        <end position="39"/>
    </location>
</feature>
<dbReference type="AlphaFoldDB" id="U3ADY0"/>
<dbReference type="Proteomes" id="UP000016986">
    <property type="component" value="Unassembled WGS sequence"/>
</dbReference>
<gene>
    <name evidence="2" type="ORF">MBEHAL_1738</name>
</gene>
<sequence length="39" mass="4115">MRFAAGGQKRAGPGGTVSYPARVTERVRSLLPRTSGVAR</sequence>
<keyword evidence="3" id="KW-1185">Reference proteome</keyword>
<evidence type="ECO:0000313" key="2">
    <source>
        <dbReference type="EMBL" id="GAD52978.1"/>
    </source>
</evidence>
<evidence type="ECO:0000256" key="1">
    <source>
        <dbReference type="SAM" id="MobiDB-lite"/>
    </source>
</evidence>
<reference evidence="2 3" key="1">
    <citation type="submission" date="2013-09" db="EMBL/GenBank/DDBJ databases">
        <title>Whole genome sequencing of Halarchaeum acidiphilum strain MH1-52-1.</title>
        <authorList>
            <person name="Shimane Y."/>
            <person name="Minegishi H."/>
            <person name="Nishi S."/>
            <person name="Echigo A."/>
            <person name="Shuto A."/>
            <person name="Konishi M."/>
            <person name="Ito T."/>
            <person name="Ohkuma M."/>
            <person name="Ohta Y."/>
            <person name="Nagano Y."/>
            <person name="Tsubouchi T."/>
            <person name="Mori K."/>
            <person name="Usui K."/>
            <person name="Kamekura M."/>
            <person name="Usami R."/>
            <person name="Takaki Y."/>
            <person name="Hatada Y."/>
        </authorList>
    </citation>
    <scope>NUCLEOTIDE SEQUENCE [LARGE SCALE GENOMIC DNA]</scope>
    <source>
        <strain evidence="2 3">JCM 16109</strain>
    </source>
</reference>